<organism evidence="2 3">
    <name type="scientific">Lupinus luteus</name>
    <name type="common">European yellow lupine</name>
    <dbReference type="NCBI Taxonomy" id="3873"/>
    <lineage>
        <taxon>Eukaryota</taxon>
        <taxon>Viridiplantae</taxon>
        <taxon>Streptophyta</taxon>
        <taxon>Embryophyta</taxon>
        <taxon>Tracheophyta</taxon>
        <taxon>Spermatophyta</taxon>
        <taxon>Magnoliopsida</taxon>
        <taxon>eudicotyledons</taxon>
        <taxon>Gunneridae</taxon>
        <taxon>Pentapetalae</taxon>
        <taxon>rosids</taxon>
        <taxon>fabids</taxon>
        <taxon>Fabales</taxon>
        <taxon>Fabaceae</taxon>
        <taxon>Papilionoideae</taxon>
        <taxon>50 kb inversion clade</taxon>
        <taxon>genistoids sensu lato</taxon>
        <taxon>core genistoids</taxon>
        <taxon>Genisteae</taxon>
        <taxon>Lupinus</taxon>
    </lineage>
</organism>
<reference evidence="2 3" key="1">
    <citation type="submission" date="2024-03" db="EMBL/GenBank/DDBJ databases">
        <authorList>
            <person name="Martinez-Hernandez J."/>
        </authorList>
    </citation>
    <scope>NUCLEOTIDE SEQUENCE [LARGE SCALE GENOMIC DNA]</scope>
</reference>
<evidence type="ECO:0000256" key="1">
    <source>
        <dbReference type="SAM" id="MobiDB-lite"/>
    </source>
</evidence>
<dbReference type="Proteomes" id="UP001497480">
    <property type="component" value="Unassembled WGS sequence"/>
</dbReference>
<dbReference type="EMBL" id="CAXHTB010000014">
    <property type="protein sequence ID" value="CAL0319924.1"/>
    <property type="molecule type" value="Genomic_DNA"/>
</dbReference>
<evidence type="ECO:0000313" key="3">
    <source>
        <dbReference type="Proteomes" id="UP001497480"/>
    </source>
</evidence>
<feature type="region of interest" description="Disordered" evidence="1">
    <location>
        <begin position="72"/>
        <end position="108"/>
    </location>
</feature>
<evidence type="ECO:0000313" key="2">
    <source>
        <dbReference type="EMBL" id="CAL0319924.1"/>
    </source>
</evidence>
<keyword evidence="3" id="KW-1185">Reference proteome</keyword>
<proteinExistence type="predicted"/>
<gene>
    <name evidence="2" type="ORF">LLUT_LOCUS20984</name>
</gene>
<accession>A0AAV1XDU0</accession>
<protein>
    <submittedName>
        <fullName evidence="2">Uncharacterized protein</fullName>
    </submittedName>
</protein>
<name>A0AAV1XDU0_LUPLU</name>
<dbReference type="AlphaFoldDB" id="A0AAV1XDU0"/>
<sequence length="108" mass="11704">MKTYRKIYPSNICRASKNCVRIKSKINPIEVLYWRHDLHRESISHKILWALRAGPDLTGALGSWSMALGAGPGLTEPDAPGRGRGHRPIGRGLSHSGTLGAQHGTLGA</sequence>
<comment type="caution">
    <text evidence="2">The sequence shown here is derived from an EMBL/GenBank/DDBJ whole genome shotgun (WGS) entry which is preliminary data.</text>
</comment>